<dbReference type="PRINTS" id="PR00990">
    <property type="entry name" value="RIBOKINASE"/>
</dbReference>
<dbReference type="EMBL" id="FZNX01000007">
    <property type="protein sequence ID" value="SNR83301.1"/>
    <property type="molecule type" value="Genomic_DNA"/>
</dbReference>
<dbReference type="PANTHER" id="PTHR10584">
    <property type="entry name" value="SUGAR KINASE"/>
    <property type="match status" value="1"/>
</dbReference>
<organism evidence="4 5">
    <name type="scientific">Lutibacter flavus</name>
    <dbReference type="NCBI Taxonomy" id="691689"/>
    <lineage>
        <taxon>Bacteria</taxon>
        <taxon>Pseudomonadati</taxon>
        <taxon>Bacteroidota</taxon>
        <taxon>Flavobacteriia</taxon>
        <taxon>Flavobacteriales</taxon>
        <taxon>Flavobacteriaceae</taxon>
        <taxon>Lutibacter</taxon>
    </lineage>
</organism>
<reference evidence="5" key="1">
    <citation type="submission" date="2017-06" db="EMBL/GenBank/DDBJ databases">
        <authorList>
            <person name="Varghese N."/>
            <person name="Submissions S."/>
        </authorList>
    </citation>
    <scope>NUCLEOTIDE SEQUENCE [LARGE SCALE GENOMIC DNA]</scope>
    <source>
        <strain evidence="5">DSM 27993</strain>
    </source>
</reference>
<dbReference type="RefSeq" id="WP_089379607.1">
    <property type="nucleotide sequence ID" value="NZ_FZNX01000007.1"/>
</dbReference>
<evidence type="ECO:0000256" key="2">
    <source>
        <dbReference type="ARBA" id="ARBA00022777"/>
    </source>
</evidence>
<evidence type="ECO:0000313" key="4">
    <source>
        <dbReference type="EMBL" id="SNR83301.1"/>
    </source>
</evidence>
<dbReference type="InterPro" id="IPR011611">
    <property type="entry name" value="PfkB_dom"/>
</dbReference>
<dbReference type="GO" id="GO:0006796">
    <property type="term" value="P:phosphate-containing compound metabolic process"/>
    <property type="evidence" value="ECO:0007669"/>
    <property type="project" value="UniProtKB-ARBA"/>
</dbReference>
<dbReference type="InterPro" id="IPR029056">
    <property type="entry name" value="Ribokinase-like"/>
</dbReference>
<dbReference type="SUPFAM" id="SSF53613">
    <property type="entry name" value="Ribokinase-like"/>
    <property type="match status" value="1"/>
</dbReference>
<protein>
    <submittedName>
        <fullName evidence="4">Sugar or nucleoside kinase, ribokinase family</fullName>
    </submittedName>
</protein>
<proteinExistence type="predicted"/>
<dbReference type="AlphaFoldDB" id="A0A238ZJR3"/>
<keyword evidence="2 4" id="KW-0418">Kinase</keyword>
<dbReference type="InterPro" id="IPR002139">
    <property type="entry name" value="Ribo/fructo_kinase"/>
</dbReference>
<dbReference type="Pfam" id="PF00294">
    <property type="entry name" value="PfkB"/>
    <property type="match status" value="1"/>
</dbReference>
<evidence type="ECO:0000256" key="1">
    <source>
        <dbReference type="ARBA" id="ARBA00022679"/>
    </source>
</evidence>
<keyword evidence="1" id="KW-0808">Transferase</keyword>
<accession>A0A238ZJR3</accession>
<dbReference type="Gene3D" id="3.40.1190.20">
    <property type="match status" value="1"/>
</dbReference>
<evidence type="ECO:0000313" key="5">
    <source>
        <dbReference type="Proteomes" id="UP000198412"/>
    </source>
</evidence>
<dbReference type="PANTHER" id="PTHR10584:SF166">
    <property type="entry name" value="RIBOKINASE"/>
    <property type="match status" value="1"/>
</dbReference>
<feature type="domain" description="Carbohydrate kinase PfkB" evidence="3">
    <location>
        <begin position="19"/>
        <end position="275"/>
    </location>
</feature>
<gene>
    <name evidence="4" type="ORF">SAMN04488111_3353</name>
</gene>
<dbReference type="Proteomes" id="UP000198412">
    <property type="component" value="Unassembled WGS sequence"/>
</dbReference>
<evidence type="ECO:0000259" key="3">
    <source>
        <dbReference type="Pfam" id="PF00294"/>
    </source>
</evidence>
<name>A0A238ZJR3_9FLAO</name>
<keyword evidence="5" id="KW-1185">Reference proteome</keyword>
<sequence>MKNIFIMGGASYNSVITLDEFPQPVPTTIHNCHFNETIGNTGAGKALTSAKLGFDTTFHALIGNDSFGEKVSSFLQEPNLNFINDADPLGTERHLNIMNRNGERISIFTNPSSDVPNIDYTKFKDQLVASDYIIINIANYCRYILPLCKLLKKEIWTDLHDYDGKNKYHQDFINESDYIFLSSDNLKNYREFMIAQINNGKKIVVCTHGKGGATAFTKERKWIEVPIIDAYKMKNTNGAGDSFFLGFLYGFSKGYSIKKCMQFGTITAGLCIQSEFITNKNLSEFKVEKEHQKYFTA</sequence>
<dbReference type="OrthoDB" id="9813569at2"/>
<dbReference type="GO" id="GO:0016301">
    <property type="term" value="F:kinase activity"/>
    <property type="evidence" value="ECO:0007669"/>
    <property type="project" value="UniProtKB-KW"/>
</dbReference>